<protein>
    <submittedName>
        <fullName evidence="1">Uncharacterized protein</fullName>
    </submittedName>
</protein>
<accession>A0A8C3X0Y1</accession>
<dbReference type="AlphaFoldDB" id="A0A8C3X0Y1"/>
<proteinExistence type="predicted"/>
<keyword evidence="2" id="KW-1185">Reference proteome</keyword>
<reference evidence="1" key="2">
    <citation type="submission" date="2025-09" db="UniProtKB">
        <authorList>
            <consortium name="Ensembl"/>
        </authorList>
    </citation>
    <scope>IDENTIFICATION</scope>
</reference>
<evidence type="ECO:0000313" key="1">
    <source>
        <dbReference type="Ensembl" id="ENSCWAP00000022642.1"/>
    </source>
</evidence>
<organism evidence="1 2">
    <name type="scientific">Catagonus wagneri</name>
    <name type="common">Chacoan peccary</name>
    <dbReference type="NCBI Taxonomy" id="51154"/>
    <lineage>
        <taxon>Eukaryota</taxon>
        <taxon>Metazoa</taxon>
        <taxon>Chordata</taxon>
        <taxon>Craniata</taxon>
        <taxon>Vertebrata</taxon>
        <taxon>Euteleostomi</taxon>
        <taxon>Mammalia</taxon>
        <taxon>Eutheria</taxon>
        <taxon>Laurasiatheria</taxon>
        <taxon>Artiodactyla</taxon>
        <taxon>Suina</taxon>
        <taxon>Tayassuidae</taxon>
        <taxon>Catagonus</taxon>
    </lineage>
</organism>
<dbReference type="Proteomes" id="UP000694540">
    <property type="component" value="Unplaced"/>
</dbReference>
<dbReference type="Ensembl" id="ENSCWAT00000024555.1">
    <property type="protein sequence ID" value="ENSCWAP00000022642.1"/>
    <property type="gene ID" value="ENSCWAG00000017265.1"/>
</dbReference>
<sequence length="56" mass="6299">KGLPGPLPPLPSPRAGPAISREVQMWKVTVPKMPTNQNNSRTEGVDKRYFLCMFFI</sequence>
<name>A0A8C3X0Y1_9CETA</name>
<reference evidence="1" key="1">
    <citation type="submission" date="2025-08" db="UniProtKB">
        <authorList>
            <consortium name="Ensembl"/>
        </authorList>
    </citation>
    <scope>IDENTIFICATION</scope>
</reference>
<evidence type="ECO:0000313" key="2">
    <source>
        <dbReference type="Proteomes" id="UP000694540"/>
    </source>
</evidence>